<dbReference type="CDD" id="cd03443">
    <property type="entry name" value="PaaI_thioesterase"/>
    <property type="match status" value="1"/>
</dbReference>
<gene>
    <name evidence="4" type="ORF">ACFQPE_10105</name>
</gene>
<evidence type="ECO:0000259" key="3">
    <source>
        <dbReference type="Pfam" id="PF03061"/>
    </source>
</evidence>
<dbReference type="Proteomes" id="UP001596547">
    <property type="component" value="Unassembled WGS sequence"/>
</dbReference>
<dbReference type="Pfam" id="PF03061">
    <property type="entry name" value="4HBT"/>
    <property type="match status" value="1"/>
</dbReference>
<dbReference type="InterPro" id="IPR003736">
    <property type="entry name" value="PAAI_dom"/>
</dbReference>
<name>A0ABD6A9B5_9EURY</name>
<comment type="similarity">
    <text evidence="1">Belongs to the thioesterase PaaI family.</text>
</comment>
<dbReference type="GeneID" id="79316198"/>
<keyword evidence="5" id="KW-1185">Reference proteome</keyword>
<dbReference type="InterPro" id="IPR029069">
    <property type="entry name" value="HotDog_dom_sf"/>
</dbReference>
<dbReference type="InterPro" id="IPR006683">
    <property type="entry name" value="Thioestr_dom"/>
</dbReference>
<dbReference type="Gene3D" id="3.10.129.10">
    <property type="entry name" value="Hotdog Thioesterase"/>
    <property type="match status" value="1"/>
</dbReference>
<dbReference type="InterPro" id="IPR039298">
    <property type="entry name" value="ACOT13"/>
</dbReference>
<protein>
    <submittedName>
        <fullName evidence="4">PaaI family thioesterase</fullName>
        <ecNumber evidence="4">3.1.2.-</ecNumber>
    </submittedName>
</protein>
<evidence type="ECO:0000256" key="2">
    <source>
        <dbReference type="ARBA" id="ARBA00022801"/>
    </source>
</evidence>
<comment type="caution">
    <text evidence="4">The sequence shown here is derived from an EMBL/GenBank/DDBJ whole genome shotgun (WGS) entry which is preliminary data.</text>
</comment>
<dbReference type="AlphaFoldDB" id="A0ABD6A9B5"/>
<dbReference type="RefSeq" id="WP_276303599.1">
    <property type="nucleotide sequence ID" value="NZ_CP119992.1"/>
</dbReference>
<evidence type="ECO:0000256" key="1">
    <source>
        <dbReference type="ARBA" id="ARBA00008324"/>
    </source>
</evidence>
<dbReference type="PANTHER" id="PTHR21660:SF1">
    <property type="entry name" value="ACYL-COENZYME A THIOESTERASE 13"/>
    <property type="match status" value="1"/>
</dbReference>
<feature type="domain" description="Thioesterase" evidence="3">
    <location>
        <begin position="102"/>
        <end position="178"/>
    </location>
</feature>
<proteinExistence type="inferred from homology"/>
<dbReference type="EMBL" id="JBHTBF010000002">
    <property type="protein sequence ID" value="MFC7317146.1"/>
    <property type="molecule type" value="Genomic_DNA"/>
</dbReference>
<dbReference type="NCBIfam" id="TIGR00369">
    <property type="entry name" value="unchar_dom_1"/>
    <property type="match status" value="1"/>
</dbReference>
<dbReference type="GO" id="GO:0016787">
    <property type="term" value="F:hydrolase activity"/>
    <property type="evidence" value="ECO:0007669"/>
    <property type="project" value="UniProtKB-KW"/>
</dbReference>
<reference evidence="4 5" key="1">
    <citation type="journal article" date="2019" name="Int. J. Syst. Evol. Microbiol.">
        <title>The Global Catalogue of Microorganisms (GCM) 10K type strain sequencing project: providing services to taxonomists for standard genome sequencing and annotation.</title>
        <authorList>
            <consortium name="The Broad Institute Genomics Platform"/>
            <consortium name="The Broad Institute Genome Sequencing Center for Infectious Disease"/>
            <person name="Wu L."/>
            <person name="Ma J."/>
        </authorList>
    </citation>
    <scope>NUCLEOTIDE SEQUENCE [LARGE SCALE GENOMIC DNA]</scope>
    <source>
        <strain evidence="4 5">PSR21</strain>
    </source>
</reference>
<keyword evidence="2 4" id="KW-0378">Hydrolase</keyword>
<dbReference type="SUPFAM" id="SSF54637">
    <property type="entry name" value="Thioesterase/thiol ester dehydrase-isomerase"/>
    <property type="match status" value="1"/>
</dbReference>
<dbReference type="EC" id="3.1.2.-" evidence="4"/>
<dbReference type="PANTHER" id="PTHR21660">
    <property type="entry name" value="THIOESTERASE SUPERFAMILY MEMBER-RELATED"/>
    <property type="match status" value="1"/>
</dbReference>
<evidence type="ECO:0000313" key="5">
    <source>
        <dbReference type="Proteomes" id="UP001596547"/>
    </source>
</evidence>
<sequence>MATDEETVEVTLSADEYDRLRDVTDDPAALVREAALDRVDLEEAIALTRDGGFREAMGRERMTGEPIPRPPVGELVGFDVEAVADGESRLTFEAGPEHANPMGTLHGGIVCDVGDAAMGTAYASTLDEDESFTTLELSVNYLRPVWSGRLEAVGRVVERGSTIGLVECDVTTEEGKRVARLSSTCMTLREDRAAGR</sequence>
<accession>A0ABD6A9B5</accession>
<organism evidence="4 5">
    <name type="scientific">Halomarina halobia</name>
    <dbReference type="NCBI Taxonomy" id="3033386"/>
    <lineage>
        <taxon>Archaea</taxon>
        <taxon>Methanobacteriati</taxon>
        <taxon>Methanobacteriota</taxon>
        <taxon>Stenosarchaea group</taxon>
        <taxon>Halobacteria</taxon>
        <taxon>Halobacteriales</taxon>
        <taxon>Natronomonadaceae</taxon>
        <taxon>Halomarina</taxon>
    </lineage>
</organism>
<evidence type="ECO:0000313" key="4">
    <source>
        <dbReference type="EMBL" id="MFC7317146.1"/>
    </source>
</evidence>